<protein>
    <recommendedName>
        <fullName evidence="4">DUF4292 domain-containing protein</fullName>
    </recommendedName>
</protein>
<dbReference type="OrthoDB" id="118204at2"/>
<dbReference type="PROSITE" id="PS51257">
    <property type="entry name" value="PROKAR_LIPOPROTEIN"/>
    <property type="match status" value="1"/>
</dbReference>
<dbReference type="Gene3D" id="2.50.20.10">
    <property type="entry name" value="Lipoprotein localisation LolA/LolB/LppX"/>
    <property type="match status" value="1"/>
</dbReference>
<feature type="chain" id="PRO_5020948677" description="DUF4292 domain-containing protein" evidence="1">
    <location>
        <begin position="27"/>
        <end position="295"/>
    </location>
</feature>
<organism evidence="2 3">
    <name type="scientific">Silvibacterium dinghuense</name>
    <dbReference type="NCBI Taxonomy" id="1560006"/>
    <lineage>
        <taxon>Bacteria</taxon>
        <taxon>Pseudomonadati</taxon>
        <taxon>Acidobacteriota</taxon>
        <taxon>Terriglobia</taxon>
        <taxon>Terriglobales</taxon>
        <taxon>Acidobacteriaceae</taxon>
        <taxon>Silvibacterium</taxon>
    </lineage>
</organism>
<sequence>MMKRRIRKTWGALLLLPWLSGCLVHTRSVQQAKMPTGVKTATADDLVQAINQHCQDIQSLSATVEFTAAEGGAKKGKIKTITGFSGYILLRKPEALRVIGLLPVVHTRAFDMATNGDTFKLWLPHSNKVIEGPNTVTKESPNALENFRPNVFSDSLLIHCIGPDELVTLTSDTDTVSDPKTKQLMIKPEYDLTVVKRKENSQELTPERVIHFNRLDLQPYQVDIYDSKGAIQTQAIYGPTQTFGPIKFPGTITIKRPLEELEILTTFQKVTTNLELKDNQFELEVPTGATVQELH</sequence>
<name>A0A4Q1SJD0_9BACT</name>
<dbReference type="EMBL" id="SDMK01000001">
    <property type="protein sequence ID" value="RXS97741.1"/>
    <property type="molecule type" value="Genomic_DNA"/>
</dbReference>
<evidence type="ECO:0000256" key="1">
    <source>
        <dbReference type="SAM" id="SignalP"/>
    </source>
</evidence>
<accession>A0A4Q1SJD0</accession>
<reference evidence="2 3" key="1">
    <citation type="journal article" date="2016" name="Int. J. Syst. Evol. Microbiol.">
        <title>Acidipila dinghuensis sp. nov., an acidobacterium isolated from forest soil.</title>
        <authorList>
            <person name="Jiang Y.W."/>
            <person name="Wang J."/>
            <person name="Chen M.H."/>
            <person name="Lv Y.Y."/>
            <person name="Qiu L.H."/>
        </authorList>
    </citation>
    <scope>NUCLEOTIDE SEQUENCE [LARGE SCALE GENOMIC DNA]</scope>
    <source>
        <strain evidence="2 3">DHOF10</strain>
    </source>
</reference>
<keyword evidence="1" id="KW-0732">Signal</keyword>
<proteinExistence type="predicted"/>
<evidence type="ECO:0000313" key="3">
    <source>
        <dbReference type="Proteomes" id="UP000290253"/>
    </source>
</evidence>
<dbReference type="RefSeq" id="WP_129207520.1">
    <property type="nucleotide sequence ID" value="NZ_BMGU01000001.1"/>
</dbReference>
<dbReference type="AlphaFoldDB" id="A0A4Q1SJD0"/>
<dbReference type="Proteomes" id="UP000290253">
    <property type="component" value="Unassembled WGS sequence"/>
</dbReference>
<evidence type="ECO:0008006" key="4">
    <source>
        <dbReference type="Google" id="ProtNLM"/>
    </source>
</evidence>
<gene>
    <name evidence="2" type="ORF">ESZ00_07710</name>
</gene>
<evidence type="ECO:0000313" key="2">
    <source>
        <dbReference type="EMBL" id="RXS97741.1"/>
    </source>
</evidence>
<comment type="caution">
    <text evidence="2">The sequence shown here is derived from an EMBL/GenBank/DDBJ whole genome shotgun (WGS) entry which is preliminary data.</text>
</comment>
<feature type="signal peptide" evidence="1">
    <location>
        <begin position="1"/>
        <end position="26"/>
    </location>
</feature>
<keyword evidence="3" id="KW-1185">Reference proteome</keyword>